<accession>A0A9X3DCY8</accession>
<evidence type="ECO:0000313" key="4">
    <source>
        <dbReference type="Proteomes" id="UP001142592"/>
    </source>
</evidence>
<gene>
    <name evidence="3" type="ORF">OQZ29_04165</name>
</gene>
<evidence type="ECO:0000259" key="2">
    <source>
        <dbReference type="PROSITE" id="PS50110"/>
    </source>
</evidence>
<dbReference type="Gene3D" id="3.40.50.2300">
    <property type="match status" value="1"/>
</dbReference>
<dbReference type="InterPro" id="IPR011006">
    <property type="entry name" value="CheY-like_superfamily"/>
</dbReference>
<dbReference type="InterPro" id="IPR001789">
    <property type="entry name" value="Sig_transdc_resp-reg_receiver"/>
</dbReference>
<dbReference type="EMBL" id="JAPJUH010000001">
    <property type="protein sequence ID" value="MCX3263925.1"/>
    <property type="molecule type" value="Genomic_DNA"/>
</dbReference>
<dbReference type="RefSeq" id="WP_010602225.1">
    <property type="nucleotide sequence ID" value="NZ_JAPJUH010000001.1"/>
</dbReference>
<dbReference type="SUPFAM" id="SSF52172">
    <property type="entry name" value="CheY-like"/>
    <property type="match status" value="1"/>
</dbReference>
<feature type="modified residue" description="4-aspartylphosphate" evidence="1">
    <location>
        <position position="62"/>
    </location>
</feature>
<dbReference type="SMART" id="SM00448">
    <property type="entry name" value="REC"/>
    <property type="match status" value="1"/>
</dbReference>
<dbReference type="Proteomes" id="UP001142592">
    <property type="component" value="Unassembled WGS sequence"/>
</dbReference>
<proteinExistence type="predicted"/>
<keyword evidence="4" id="KW-1185">Reference proteome</keyword>
<dbReference type="Pfam" id="PF00072">
    <property type="entry name" value="Response_reg"/>
    <property type="match status" value="1"/>
</dbReference>
<dbReference type="PROSITE" id="PS50110">
    <property type="entry name" value="RESPONSE_REGULATORY"/>
    <property type="match status" value="1"/>
</dbReference>
<keyword evidence="1" id="KW-0597">Phosphoprotein</keyword>
<dbReference type="GO" id="GO:0000160">
    <property type="term" value="P:phosphorelay signal transduction system"/>
    <property type="evidence" value="ECO:0007669"/>
    <property type="project" value="InterPro"/>
</dbReference>
<comment type="caution">
    <text evidence="3">The sequence shown here is derived from an EMBL/GenBank/DDBJ whole genome shotgun (WGS) entry which is preliminary data.</text>
</comment>
<feature type="domain" description="Response regulatory" evidence="2">
    <location>
        <begin position="10"/>
        <end position="122"/>
    </location>
</feature>
<protein>
    <submittedName>
        <fullName evidence="3">Response regulator</fullName>
    </submittedName>
</protein>
<organism evidence="3 4">
    <name type="scientific">Pedobacter agri</name>
    <dbReference type="NCBI Taxonomy" id="454586"/>
    <lineage>
        <taxon>Bacteria</taxon>
        <taxon>Pseudomonadati</taxon>
        <taxon>Bacteroidota</taxon>
        <taxon>Sphingobacteriia</taxon>
        <taxon>Sphingobacteriales</taxon>
        <taxon>Sphingobacteriaceae</taxon>
        <taxon>Pedobacter</taxon>
    </lineage>
</organism>
<dbReference type="AlphaFoldDB" id="A0A9X3DCY8"/>
<evidence type="ECO:0000256" key="1">
    <source>
        <dbReference type="PROSITE-ProRule" id="PRU00169"/>
    </source>
</evidence>
<evidence type="ECO:0000313" key="3">
    <source>
        <dbReference type="EMBL" id="MCX3263925.1"/>
    </source>
</evidence>
<reference evidence="3" key="1">
    <citation type="submission" date="2022-11" db="EMBL/GenBank/DDBJ databases">
        <authorList>
            <person name="Graham C."/>
            <person name="Newman J.D."/>
        </authorList>
    </citation>
    <scope>NUCLEOTIDE SEQUENCE</scope>
    <source>
        <strain evidence="3">DSM 19486</strain>
    </source>
</reference>
<sequence>MDYANKSPYKCIIIDDDQLSIDILANFLSKIPDFADVKTYVDPAKAIMDLKGESDIDFLFLDIRMDISGLDVAKILRDSVRFLFFVTSYEEYAIDAFGVNGDKFLVKPIVFTKLAAAIDEVLQKEKKQKGYSIT</sequence>
<name>A0A9X3DCY8_9SPHI</name>